<dbReference type="Gene3D" id="3.40.50.980">
    <property type="match status" value="2"/>
</dbReference>
<dbReference type="Gene3D" id="3.30.559.30">
    <property type="entry name" value="Nonribosomal peptide synthetase, condensation domain"/>
    <property type="match status" value="1"/>
</dbReference>
<dbReference type="AlphaFoldDB" id="A0A1Y3M8A9"/>
<dbReference type="PANTHER" id="PTHR45527">
    <property type="entry name" value="NONRIBOSOMAL PEPTIDE SYNTHETASE"/>
    <property type="match status" value="1"/>
</dbReference>
<dbReference type="GO" id="GO:0008610">
    <property type="term" value="P:lipid biosynthetic process"/>
    <property type="evidence" value="ECO:0007669"/>
    <property type="project" value="UniProtKB-ARBA"/>
</dbReference>
<sequence>MISKKFIKTIPLSKGQRDFFLQYCLYPDKSSYNEPFAWHVYSELDVSLVKRAFIEIIKRHEIYRSTFAMEKDPVQKVYSEPFLDFKIIDVGTEEVASINRELYQESYKPFILEKEPAFRVRLFRYAENHYILLLVWHHIAIDGWSLSLILDEFGMIYKNLKEGTNYDLEPVIFQYSDFVSWQESLLLSETGEASKVFWKNKLKGEISVLELPIDKKRPPVPSYEGGLVPFKLSREISTSLLKFCDRKGFTLNTVLLSLYFALLHRYSGQDEIIVGTPRFGRRNKDFRNTCGYFVNMLPIRINFKDDYSFEELLNILNEELKECVKHQDYPFPMMLKELESSRDVSYSPIFQTGFALQRACRQDAAIVLGNSTNEFNLHGLTLSPCSLEKNTAKFDLTLFIEQESDKAICGNFEYNRDIFHEDTILRLTCYLEQFIASVLHNCEEVISKVNLLPEAEEKQLLKEWNDTRVEYPTEYVIQELFEQQVAQTPEAVALVYKNQQLTYKELNERANQLAHSLQKKGVGPETMVGICVERSLEMIVGLLGILKAGGAYVPLDPTYPEQRLKYILDNADIKLMVTQRNVKGWLPEGIEIICLDENQEMISQASITNPIIEVTLENLAYVIYTSGSTGNPKGVLLEQKGLCNLVHTIIDLMQLNSNSRVIQFASLSFDAAVFEIFTTLVAGGTLCVSSQEDVMPGEPLTRFLQNNRITHAVLPPTVLNVLEESKFEHLKVVVSGGSVCSEE</sequence>
<feature type="domain" description="Condensation" evidence="2">
    <location>
        <begin position="8"/>
        <end position="461"/>
    </location>
</feature>
<dbReference type="InterPro" id="IPR023213">
    <property type="entry name" value="CAT-like_dom_sf"/>
</dbReference>
<dbReference type="PANTHER" id="PTHR45527:SF14">
    <property type="entry name" value="PLIPASTATIN SYNTHASE SUBUNIT B"/>
    <property type="match status" value="1"/>
</dbReference>
<dbReference type="GO" id="GO:0003824">
    <property type="term" value="F:catalytic activity"/>
    <property type="evidence" value="ECO:0007669"/>
    <property type="project" value="InterPro"/>
</dbReference>
<dbReference type="EMBL" id="MWPX01000073">
    <property type="protein sequence ID" value="OUM45944.1"/>
    <property type="molecule type" value="Genomic_DNA"/>
</dbReference>
<dbReference type="Gene3D" id="3.30.559.10">
    <property type="entry name" value="Chloramphenicol acetyltransferase-like domain"/>
    <property type="match status" value="1"/>
</dbReference>
<evidence type="ECO:0000259" key="2">
    <source>
        <dbReference type="Pfam" id="PF00668"/>
    </source>
</evidence>
<protein>
    <submittedName>
        <fullName evidence="3">Non-ribosomal peptide synthetase</fullName>
    </submittedName>
</protein>
<dbReference type="Proteomes" id="UP000195321">
    <property type="component" value="Unassembled WGS sequence"/>
</dbReference>
<evidence type="ECO:0000259" key="1">
    <source>
        <dbReference type="Pfam" id="PF00501"/>
    </source>
</evidence>
<gene>
    <name evidence="3" type="ORF">BW425_26590</name>
</gene>
<feature type="non-terminal residue" evidence="3">
    <location>
        <position position="743"/>
    </location>
</feature>
<dbReference type="Pfam" id="PF00501">
    <property type="entry name" value="AMP-binding"/>
    <property type="match status" value="1"/>
</dbReference>
<dbReference type="PROSITE" id="PS00455">
    <property type="entry name" value="AMP_BINDING"/>
    <property type="match status" value="1"/>
</dbReference>
<accession>A0A1Y3M8A9</accession>
<name>A0A1Y3M8A9_9BACI</name>
<dbReference type="Pfam" id="PF00668">
    <property type="entry name" value="Condensation"/>
    <property type="match status" value="1"/>
</dbReference>
<feature type="domain" description="AMP-dependent synthetase/ligase" evidence="1">
    <location>
        <begin position="481"/>
        <end position="743"/>
    </location>
</feature>
<dbReference type="GO" id="GO:0043041">
    <property type="term" value="P:amino acid activation for nonribosomal peptide biosynthetic process"/>
    <property type="evidence" value="ECO:0007669"/>
    <property type="project" value="TreeGrafter"/>
</dbReference>
<dbReference type="GO" id="GO:0005829">
    <property type="term" value="C:cytosol"/>
    <property type="evidence" value="ECO:0007669"/>
    <property type="project" value="TreeGrafter"/>
</dbReference>
<comment type="caution">
    <text evidence="3">The sequence shown here is derived from an EMBL/GenBank/DDBJ whole genome shotgun (WGS) entry which is preliminary data.</text>
</comment>
<dbReference type="RefSeq" id="WP_140386120.1">
    <property type="nucleotide sequence ID" value="NZ_MWPX01000073.1"/>
</dbReference>
<dbReference type="FunFam" id="3.40.50.980:FF:000001">
    <property type="entry name" value="Non-ribosomal peptide synthetase"/>
    <property type="match status" value="1"/>
</dbReference>
<dbReference type="InterPro" id="IPR020845">
    <property type="entry name" value="AMP-binding_CS"/>
</dbReference>
<dbReference type="InterPro" id="IPR020459">
    <property type="entry name" value="AMP-binding"/>
</dbReference>
<dbReference type="GO" id="GO:0031177">
    <property type="term" value="F:phosphopantetheine binding"/>
    <property type="evidence" value="ECO:0007669"/>
    <property type="project" value="TreeGrafter"/>
</dbReference>
<dbReference type="InterPro" id="IPR000873">
    <property type="entry name" value="AMP-dep_synth/lig_dom"/>
</dbReference>
<evidence type="ECO:0000313" key="3">
    <source>
        <dbReference type="EMBL" id="OUM45944.1"/>
    </source>
</evidence>
<proteinExistence type="predicted"/>
<reference evidence="3 4" key="1">
    <citation type="submission" date="2017-02" db="EMBL/GenBank/DDBJ databases">
        <title>Bacillus pseudomycoides isolate FSL K6-0042.</title>
        <authorList>
            <person name="Kovac J."/>
        </authorList>
    </citation>
    <scope>NUCLEOTIDE SEQUENCE [LARGE SCALE GENOMIC DNA]</scope>
    <source>
        <strain evidence="3 4">FSL K6-0042</strain>
    </source>
</reference>
<dbReference type="PRINTS" id="PR00154">
    <property type="entry name" value="AMPBINDING"/>
</dbReference>
<dbReference type="GO" id="GO:0044550">
    <property type="term" value="P:secondary metabolite biosynthetic process"/>
    <property type="evidence" value="ECO:0007669"/>
    <property type="project" value="TreeGrafter"/>
</dbReference>
<evidence type="ECO:0000313" key="4">
    <source>
        <dbReference type="Proteomes" id="UP000195321"/>
    </source>
</evidence>
<dbReference type="InterPro" id="IPR001242">
    <property type="entry name" value="Condensation_dom"/>
</dbReference>
<dbReference type="SUPFAM" id="SSF56801">
    <property type="entry name" value="Acetyl-CoA synthetase-like"/>
    <property type="match status" value="1"/>
</dbReference>
<organism evidence="3 4">
    <name type="scientific">Bacillus pseudomycoides</name>
    <dbReference type="NCBI Taxonomy" id="64104"/>
    <lineage>
        <taxon>Bacteria</taxon>
        <taxon>Bacillati</taxon>
        <taxon>Bacillota</taxon>
        <taxon>Bacilli</taxon>
        <taxon>Bacillales</taxon>
        <taxon>Bacillaceae</taxon>
        <taxon>Bacillus</taxon>
        <taxon>Bacillus cereus group</taxon>
    </lineage>
</organism>
<dbReference type="SUPFAM" id="SSF52777">
    <property type="entry name" value="CoA-dependent acyltransferases"/>
    <property type="match status" value="2"/>
</dbReference>
<dbReference type="CDD" id="cd19531">
    <property type="entry name" value="LCL_NRPS-like"/>
    <property type="match status" value="1"/>
</dbReference>